<dbReference type="SUPFAM" id="SSF52540">
    <property type="entry name" value="P-loop containing nucleoside triphosphate hydrolases"/>
    <property type="match status" value="1"/>
</dbReference>
<dbReference type="InterPro" id="IPR003593">
    <property type="entry name" value="AAA+_ATPase"/>
</dbReference>
<dbReference type="Gene3D" id="3.40.50.300">
    <property type="entry name" value="P-loop containing nucleotide triphosphate hydrolases"/>
    <property type="match status" value="1"/>
</dbReference>
<comment type="similarity">
    <text evidence="1">Belongs to the ABC transporter superfamily.</text>
</comment>
<evidence type="ECO:0000256" key="1">
    <source>
        <dbReference type="ARBA" id="ARBA00005417"/>
    </source>
</evidence>
<sequence length="217" mass="24540">MEEVVKFNQLGKKFKQQVIFNEISLSFNGGQIIGITGQNGSGKSVLFKLMAGLERPSTGEIMINGHNITKTNSFPDNMGILIENPPFIDNLTGFENLKLLAAITNQINNEQIKVTLKQVGLDDARYKKVKYYSLGMKKKLGIAQAIMEHQKIILLDEPMNALDEESVLLMRILFKKLAEQGKTIFIASHNKEDIQQLCHTVYRVKNNQLIKQKKAYD</sequence>
<dbReference type="InterPro" id="IPR017871">
    <property type="entry name" value="ABC_transporter-like_CS"/>
</dbReference>
<dbReference type="PROSITE" id="PS50893">
    <property type="entry name" value="ABC_TRANSPORTER_2"/>
    <property type="match status" value="1"/>
</dbReference>
<keyword evidence="2" id="KW-0813">Transport</keyword>
<protein>
    <submittedName>
        <fullName evidence="6">ATP-binding cassette domain-containing protein</fullName>
    </submittedName>
</protein>
<dbReference type="SMART" id="SM00382">
    <property type="entry name" value="AAA"/>
    <property type="match status" value="1"/>
</dbReference>
<dbReference type="GO" id="GO:0005524">
    <property type="term" value="F:ATP binding"/>
    <property type="evidence" value="ECO:0007669"/>
    <property type="project" value="UniProtKB-KW"/>
</dbReference>
<name>A0ABU8SHV3_9LACO</name>
<evidence type="ECO:0000256" key="2">
    <source>
        <dbReference type="ARBA" id="ARBA00022448"/>
    </source>
</evidence>
<dbReference type="InterPro" id="IPR027417">
    <property type="entry name" value="P-loop_NTPase"/>
</dbReference>
<dbReference type="Pfam" id="PF00005">
    <property type="entry name" value="ABC_tran"/>
    <property type="match status" value="1"/>
</dbReference>
<evidence type="ECO:0000313" key="7">
    <source>
        <dbReference type="Proteomes" id="UP001377804"/>
    </source>
</evidence>
<keyword evidence="3" id="KW-0547">Nucleotide-binding</keyword>
<dbReference type="Proteomes" id="UP001377804">
    <property type="component" value="Unassembled WGS sequence"/>
</dbReference>
<dbReference type="EMBL" id="JAWMWG010000005">
    <property type="protein sequence ID" value="MEJ6348970.1"/>
    <property type="molecule type" value="Genomic_DNA"/>
</dbReference>
<dbReference type="PANTHER" id="PTHR43335:SF4">
    <property type="entry name" value="ABC TRANSPORTER, ATP-BINDING PROTEIN"/>
    <property type="match status" value="1"/>
</dbReference>
<gene>
    <name evidence="6" type="ORF">R4Y45_07025</name>
</gene>
<accession>A0ABU8SHV3</accession>
<dbReference type="PROSITE" id="PS00211">
    <property type="entry name" value="ABC_TRANSPORTER_1"/>
    <property type="match status" value="1"/>
</dbReference>
<evidence type="ECO:0000259" key="5">
    <source>
        <dbReference type="PROSITE" id="PS50893"/>
    </source>
</evidence>
<proteinExistence type="inferred from homology"/>
<dbReference type="PANTHER" id="PTHR43335">
    <property type="entry name" value="ABC TRANSPORTER, ATP-BINDING PROTEIN"/>
    <property type="match status" value="1"/>
</dbReference>
<keyword evidence="4 6" id="KW-0067">ATP-binding</keyword>
<keyword evidence="7" id="KW-1185">Reference proteome</keyword>
<evidence type="ECO:0000313" key="6">
    <source>
        <dbReference type="EMBL" id="MEJ6348970.1"/>
    </source>
</evidence>
<evidence type="ECO:0000256" key="3">
    <source>
        <dbReference type="ARBA" id="ARBA00022741"/>
    </source>
</evidence>
<dbReference type="InterPro" id="IPR003439">
    <property type="entry name" value="ABC_transporter-like_ATP-bd"/>
</dbReference>
<organism evidence="6 7">
    <name type="scientific">Holzapfeliella saturejae</name>
    <dbReference type="NCBI Taxonomy" id="3082953"/>
    <lineage>
        <taxon>Bacteria</taxon>
        <taxon>Bacillati</taxon>
        <taxon>Bacillota</taxon>
        <taxon>Bacilli</taxon>
        <taxon>Lactobacillales</taxon>
        <taxon>Lactobacillaceae</taxon>
        <taxon>Holzapfeliella</taxon>
    </lineage>
</organism>
<feature type="domain" description="ABC transporter" evidence="5">
    <location>
        <begin position="5"/>
        <end position="217"/>
    </location>
</feature>
<comment type="caution">
    <text evidence="6">The sequence shown here is derived from an EMBL/GenBank/DDBJ whole genome shotgun (WGS) entry which is preliminary data.</text>
</comment>
<reference evidence="6 7" key="1">
    <citation type="submission" date="2023-10" db="EMBL/GenBank/DDBJ databases">
        <title>Holzapfeliella saturejae sp. nov. isolated from Satureja montana flowers.</title>
        <authorList>
            <person name="Alcantara C."/>
            <person name="Zuniga M."/>
            <person name="Landete J.M."/>
            <person name="Monedero V."/>
        </authorList>
    </citation>
    <scope>NUCLEOTIDE SEQUENCE [LARGE SCALE GENOMIC DNA]</scope>
    <source>
        <strain evidence="6 7">He02</strain>
    </source>
</reference>
<evidence type="ECO:0000256" key="4">
    <source>
        <dbReference type="ARBA" id="ARBA00022840"/>
    </source>
</evidence>
<dbReference type="RefSeq" id="WP_339970474.1">
    <property type="nucleotide sequence ID" value="NZ_JAWMWG010000005.1"/>
</dbReference>